<dbReference type="Gene3D" id="1.10.510.10">
    <property type="entry name" value="Transferase(Phosphotransferase) domain 1"/>
    <property type="match status" value="1"/>
</dbReference>
<dbReference type="AlphaFoldDB" id="E3G0G8"/>
<gene>
    <name evidence="2" type="ordered locus">STAUR_5973</name>
</gene>
<reference evidence="2 3" key="1">
    <citation type="journal article" date="2011" name="Mol. Biol. Evol.">
        <title>Comparative genomic analysis of fruiting body formation in Myxococcales.</title>
        <authorList>
            <person name="Huntley S."/>
            <person name="Hamann N."/>
            <person name="Wegener-Feldbrugge S."/>
            <person name="Treuner-Lange A."/>
            <person name="Kube M."/>
            <person name="Reinhardt R."/>
            <person name="Klages S."/>
            <person name="Muller R."/>
            <person name="Ronning C.M."/>
            <person name="Nierman W.C."/>
            <person name="Sogaard-Andersen L."/>
        </authorList>
    </citation>
    <scope>NUCLEOTIDE SEQUENCE [LARGE SCALE GENOMIC DNA]</scope>
    <source>
        <strain evidence="2 3">DW4/3-1</strain>
    </source>
</reference>
<dbReference type="RefSeq" id="WP_013377064.1">
    <property type="nucleotide sequence ID" value="NC_014623.1"/>
</dbReference>
<dbReference type="InterPro" id="IPR011009">
    <property type="entry name" value="Kinase-like_dom_sf"/>
</dbReference>
<accession>E3G0G8</accession>
<evidence type="ECO:0000313" key="3">
    <source>
        <dbReference type="Proteomes" id="UP000001351"/>
    </source>
</evidence>
<dbReference type="KEGG" id="sur:STAUR_5973"/>
<dbReference type="HOGENOM" id="CLU_615254_0_0_7"/>
<dbReference type="Pfam" id="PF19974">
    <property type="entry name" value="TCAD9"/>
    <property type="match status" value="1"/>
</dbReference>
<organism evidence="2 3">
    <name type="scientific">Stigmatella aurantiaca (strain DW4/3-1)</name>
    <dbReference type="NCBI Taxonomy" id="378806"/>
    <lineage>
        <taxon>Bacteria</taxon>
        <taxon>Pseudomonadati</taxon>
        <taxon>Myxococcota</taxon>
        <taxon>Myxococcia</taxon>
        <taxon>Myxococcales</taxon>
        <taxon>Cystobacterineae</taxon>
        <taxon>Archangiaceae</taxon>
        <taxon>Stigmatella</taxon>
    </lineage>
</organism>
<dbReference type="Proteomes" id="UP000001351">
    <property type="component" value="Chromosome"/>
</dbReference>
<dbReference type="STRING" id="378806.STAUR_5973"/>
<dbReference type="eggNOG" id="COG3173">
    <property type="taxonomic scope" value="Bacteria"/>
</dbReference>
<evidence type="ECO:0000313" key="2">
    <source>
        <dbReference type="EMBL" id="ADO73733.1"/>
    </source>
</evidence>
<feature type="domain" description="Ternary complex associated" evidence="1">
    <location>
        <begin position="274"/>
        <end position="408"/>
    </location>
</feature>
<protein>
    <recommendedName>
        <fullName evidence="1">Ternary complex associated domain-containing protein</fullName>
    </recommendedName>
</protein>
<sequence>MSELTAVEVSYDLLEKPRREAIQASAQHLLKEIDRPKAIHEKTLSLREYIWPALDAYGHDQSLPHDYELSLLPLSRIGAEQGFSGSSILLGYFKHKKNTSLFPSQPMVIKLREKCPTAFGKLSELRDELHRAERLRPYISYHKSQYALPLHISDDLPGMGYQVLWSPFALTDLVQRHQSGLSFLEAPDLRQLLKIKKGGEPSEESLKKALKVVESAFQIMGPLHKRDGTARSVSTSFHKEYEPYLRKLGEGWGSSWREIWGTQQKTSDFNICWVNPFWVLSELMARNNVLLRLGAIHGDLHPGNILYATPERPFLIDFGWADDNAHIAKDFVLLECNLRFIYFPADVSFSEVRRFAQMNAQDVAWPEDLNKRFKPRFDVIQSLRKAFLDAHGVKVDWMTEYVIPLFLVSMGLLRYVDQYTNQVAARLTVLELAQYINDNYLLQVE</sequence>
<keyword evidence="3" id="KW-1185">Reference proteome</keyword>
<evidence type="ECO:0000259" key="1">
    <source>
        <dbReference type="Pfam" id="PF19974"/>
    </source>
</evidence>
<dbReference type="SUPFAM" id="SSF56112">
    <property type="entry name" value="Protein kinase-like (PK-like)"/>
    <property type="match status" value="1"/>
</dbReference>
<name>E3G0G8_STIAD</name>
<dbReference type="InterPro" id="IPR045544">
    <property type="entry name" value="TCAD9"/>
</dbReference>
<dbReference type="OrthoDB" id="179763at2"/>
<dbReference type="EMBL" id="CP002271">
    <property type="protein sequence ID" value="ADO73733.1"/>
    <property type="molecule type" value="Genomic_DNA"/>
</dbReference>
<proteinExistence type="predicted"/>